<keyword evidence="4 6" id="KW-0456">Lyase</keyword>
<comment type="similarity">
    <text evidence="2">Belongs to the KHG/KDPG aldolase family.</text>
</comment>
<evidence type="ECO:0000313" key="7">
    <source>
        <dbReference type="Proteomes" id="UP000422764"/>
    </source>
</evidence>
<organism evidence="6 7">
    <name type="scientific">Clostridium bovifaecis</name>
    <dbReference type="NCBI Taxonomy" id="2184719"/>
    <lineage>
        <taxon>Bacteria</taxon>
        <taxon>Bacillati</taxon>
        <taxon>Bacillota</taxon>
        <taxon>Clostridia</taxon>
        <taxon>Eubacteriales</taxon>
        <taxon>Clostridiaceae</taxon>
        <taxon>Clostridium</taxon>
    </lineage>
</organism>
<dbReference type="PANTHER" id="PTHR30246:SF1">
    <property type="entry name" value="2-DEHYDRO-3-DEOXY-6-PHOSPHOGALACTONATE ALDOLASE-RELATED"/>
    <property type="match status" value="1"/>
</dbReference>
<evidence type="ECO:0000256" key="3">
    <source>
        <dbReference type="ARBA" id="ARBA00011233"/>
    </source>
</evidence>
<dbReference type="NCBIfam" id="TIGR01182">
    <property type="entry name" value="eda"/>
    <property type="match status" value="1"/>
</dbReference>
<proteinExistence type="inferred from homology"/>
<evidence type="ECO:0000256" key="2">
    <source>
        <dbReference type="ARBA" id="ARBA00006906"/>
    </source>
</evidence>
<dbReference type="Pfam" id="PF01081">
    <property type="entry name" value="Aldolase"/>
    <property type="match status" value="1"/>
</dbReference>
<dbReference type="SUPFAM" id="SSF51569">
    <property type="entry name" value="Aldolase"/>
    <property type="match status" value="1"/>
</dbReference>
<evidence type="ECO:0000256" key="4">
    <source>
        <dbReference type="ARBA" id="ARBA00023239"/>
    </source>
</evidence>
<gene>
    <name evidence="6" type="primary">eda</name>
    <name evidence="6" type="ORF">GOM49_06075</name>
</gene>
<name>A0A6I6EWX4_9CLOT</name>
<evidence type="ECO:0000313" key="6">
    <source>
        <dbReference type="EMBL" id="QGU94721.1"/>
    </source>
</evidence>
<dbReference type="EMBL" id="CP046522">
    <property type="protein sequence ID" value="QGU94721.1"/>
    <property type="molecule type" value="Genomic_DNA"/>
</dbReference>
<evidence type="ECO:0000256" key="1">
    <source>
        <dbReference type="ARBA" id="ARBA00004761"/>
    </source>
</evidence>
<dbReference type="CDD" id="cd00452">
    <property type="entry name" value="KDPG_aldolase"/>
    <property type="match status" value="1"/>
</dbReference>
<dbReference type="PANTHER" id="PTHR30246">
    <property type="entry name" value="2-KETO-3-DEOXY-6-PHOSPHOGLUCONATE ALDOLASE"/>
    <property type="match status" value="1"/>
</dbReference>
<keyword evidence="5" id="KW-0119">Carbohydrate metabolism</keyword>
<dbReference type="GO" id="GO:0008700">
    <property type="term" value="F:(R,S)-4-hydroxy-2-oxoglutarate aldolase activity"/>
    <property type="evidence" value="ECO:0007669"/>
    <property type="project" value="UniProtKB-EC"/>
</dbReference>
<dbReference type="Proteomes" id="UP000422764">
    <property type="component" value="Chromosome"/>
</dbReference>
<sequence length="211" mass="23184">MYKDVLQSIGEKKIVAILRGLSFLQSMKTIETLIESGITNIEVTLNTPNAIECIHKALEEFGDVANIGAGTVKNEEDAKKAVQAGARFILTPNLSINTVEYANTENVLIIPGVLTPTEIVTAQNLGCKMVKIFPISAVNKRYIKEIKGPLDDIKVMAVGGVGLENIEQYLSVGADAFGLGSSLIKTDLINEERYDLLKEHFRKYVDLLNRF</sequence>
<comment type="subunit">
    <text evidence="3">Homotrimer.</text>
</comment>
<accession>A0A6I6EWX4</accession>
<dbReference type="EC" id="4.1.3.16" evidence="6"/>
<dbReference type="InterPro" id="IPR013785">
    <property type="entry name" value="Aldolase_TIM"/>
</dbReference>
<dbReference type="InterPro" id="IPR000887">
    <property type="entry name" value="Aldlse_KDPG_KHG"/>
</dbReference>
<protein>
    <submittedName>
        <fullName evidence="6">Bifunctional 4-hydroxy-2-oxoglutarate aldolase/2-dehydro-3-deoxy-phosphogluconate aldolase</fullName>
        <ecNumber evidence="6">4.1.2.14</ecNumber>
        <ecNumber evidence="6">4.1.3.16</ecNumber>
    </submittedName>
</protein>
<dbReference type="AlphaFoldDB" id="A0A6I6EWX4"/>
<keyword evidence="7" id="KW-1185">Reference proteome</keyword>
<dbReference type="Gene3D" id="3.20.20.70">
    <property type="entry name" value="Aldolase class I"/>
    <property type="match status" value="1"/>
</dbReference>
<comment type="pathway">
    <text evidence="1">Carbohydrate acid metabolism.</text>
</comment>
<dbReference type="EC" id="4.1.2.14" evidence="6"/>
<reference evidence="6 7" key="1">
    <citation type="submission" date="2019-12" db="EMBL/GenBank/DDBJ databases">
        <title>Genome sequenceing of Clostridium bovifaecis.</title>
        <authorList>
            <person name="Yao Y."/>
        </authorList>
    </citation>
    <scope>NUCLEOTIDE SEQUENCE [LARGE SCALE GENOMIC DNA]</scope>
    <source>
        <strain evidence="6 7">BXX</strain>
    </source>
</reference>
<dbReference type="GO" id="GO:0008675">
    <property type="term" value="F:2-dehydro-3-deoxy-phosphogluconate aldolase activity"/>
    <property type="evidence" value="ECO:0007669"/>
    <property type="project" value="UniProtKB-EC"/>
</dbReference>
<evidence type="ECO:0000256" key="5">
    <source>
        <dbReference type="ARBA" id="ARBA00023277"/>
    </source>
</evidence>